<reference evidence="4 5" key="2">
    <citation type="submission" date="2024-07" db="EMBL/GenBank/DDBJ databases">
        <authorList>
            <person name="Akdeniz Z."/>
        </authorList>
    </citation>
    <scope>NUCLEOTIDE SEQUENCE [LARGE SCALE GENOMIC DNA]</scope>
</reference>
<dbReference type="Proteomes" id="UP001642409">
    <property type="component" value="Unassembled WGS sequence"/>
</dbReference>
<keyword evidence="5" id="KW-1185">Reference proteome</keyword>
<evidence type="ECO:0000313" key="5">
    <source>
        <dbReference type="Proteomes" id="UP001642409"/>
    </source>
</evidence>
<evidence type="ECO:0000313" key="3">
    <source>
        <dbReference type="EMBL" id="CAI9928597.1"/>
    </source>
</evidence>
<dbReference type="SUPFAM" id="SSF52540">
    <property type="entry name" value="P-loop containing nucleoside triphosphate hydrolases"/>
    <property type="match status" value="1"/>
</dbReference>
<proteinExistence type="predicted"/>
<feature type="coiled-coil region" evidence="1">
    <location>
        <begin position="602"/>
        <end position="629"/>
    </location>
</feature>
<comment type="caution">
    <text evidence="3">The sequence shown here is derived from an EMBL/GenBank/DDBJ whole genome shotgun (WGS) entry which is preliminary data.</text>
</comment>
<dbReference type="GO" id="GO:0003677">
    <property type="term" value="F:DNA binding"/>
    <property type="evidence" value="ECO:0007669"/>
    <property type="project" value="UniProtKB-KW"/>
</dbReference>
<sequence length="635" mass="74044">MIDERPDLRQGSKLQLNETSQHICTYYKFEDGLWRMLTPYICAFLNTKGGKIIVGVDSSLTIVGLDIEFKQIDNIGLRFDNHMNGISPQVDSRSVSCSFLRMADEKYLVIFDVKPGTQQLYYTSYLFKQTFTMGLNGPRTLNREEIRQRNCNSREFCIQLEDFNQKTNIFVDNLTKIDKFLSADVEEENINLIQIFGNQGSGRSTLVNSIIEKYFMNDTRYKVIQLDFERIVSFEDFYIEILKQFDSNLTNLSPKDMEVLTHEHKTLQQKVCQEEEDESFLFPASFINIETPKYYRLYNIVNNAVYDYKQQNKRVVFALFNATKYVLELIPTYSCYFIMTTSHNIPLQNNIRLKILTLKSKQITVDQLKSYFYYQDIHLSDHTCEKLISYTSGSLPRILKIVGEHKNDVDQFLEQFKQFSLRKQKAYFNDGIFDVPKNLIKFVACLGAFPDVFTYEMMQQILEAVEPEADSQVLIKQLQPYLFKSKGKYFISPGMKSFCLQQVDSAFGLNITCKMIDAMMGELKMINEQYQRMQNIKNDMTTGSMRMDSAYVLQLSAMFVNEWICDFGTTLDACVDLCVMLQYKEAQMLELLLVFAGLKISAEKVRNLKRKVRGRIEAEKEEAEEKEAEEIFKLE</sequence>
<dbReference type="InterPro" id="IPR038461">
    <property type="entry name" value="Schlafen_AlbA_2_dom_sf"/>
</dbReference>
<organism evidence="3">
    <name type="scientific">Hexamita inflata</name>
    <dbReference type="NCBI Taxonomy" id="28002"/>
    <lineage>
        <taxon>Eukaryota</taxon>
        <taxon>Metamonada</taxon>
        <taxon>Diplomonadida</taxon>
        <taxon>Hexamitidae</taxon>
        <taxon>Hexamitinae</taxon>
        <taxon>Hexamita</taxon>
    </lineage>
</organism>
<dbReference type="Gene3D" id="3.30.950.30">
    <property type="entry name" value="Schlafen, AAA domain"/>
    <property type="match status" value="1"/>
</dbReference>
<dbReference type="EMBL" id="CATOUU010000409">
    <property type="protein sequence ID" value="CAI9928597.1"/>
    <property type="molecule type" value="Genomic_DNA"/>
</dbReference>
<dbReference type="InterPro" id="IPR027417">
    <property type="entry name" value="P-loop_NTPase"/>
</dbReference>
<evidence type="ECO:0000313" key="4">
    <source>
        <dbReference type="EMBL" id="CAL6064324.1"/>
    </source>
</evidence>
<keyword evidence="3" id="KW-0238">DNA-binding</keyword>
<dbReference type="Pfam" id="PF04326">
    <property type="entry name" value="SLFN_AlbA_2"/>
    <property type="match status" value="1"/>
</dbReference>
<feature type="domain" description="Schlafen AlbA-2" evidence="2">
    <location>
        <begin position="37"/>
        <end position="123"/>
    </location>
</feature>
<dbReference type="InterPro" id="IPR007421">
    <property type="entry name" value="Schlafen_AlbA_2_dom"/>
</dbReference>
<evidence type="ECO:0000259" key="2">
    <source>
        <dbReference type="Pfam" id="PF04326"/>
    </source>
</evidence>
<evidence type="ECO:0000256" key="1">
    <source>
        <dbReference type="SAM" id="Coils"/>
    </source>
</evidence>
<dbReference type="Gene3D" id="3.40.50.300">
    <property type="entry name" value="P-loop containing nucleotide triphosphate hydrolases"/>
    <property type="match status" value="1"/>
</dbReference>
<keyword evidence="1" id="KW-0175">Coiled coil</keyword>
<dbReference type="AlphaFoldDB" id="A0AA86NXS0"/>
<dbReference type="PANTHER" id="PTHR12155:SF30">
    <property type="entry name" value="PROTEIN SLFN14"/>
    <property type="match status" value="1"/>
</dbReference>
<protein>
    <submittedName>
        <fullName evidence="3 4">DNA-binding domain-containing protein</fullName>
    </submittedName>
</protein>
<name>A0AA86NXS0_9EUKA</name>
<reference evidence="3" key="1">
    <citation type="submission" date="2023-06" db="EMBL/GenBank/DDBJ databases">
        <authorList>
            <person name="Kurt Z."/>
        </authorList>
    </citation>
    <scope>NUCLEOTIDE SEQUENCE</scope>
</reference>
<dbReference type="InterPro" id="IPR029684">
    <property type="entry name" value="Schlafen"/>
</dbReference>
<dbReference type="EMBL" id="CAXDID020000250">
    <property type="protein sequence ID" value="CAL6064324.1"/>
    <property type="molecule type" value="Genomic_DNA"/>
</dbReference>
<gene>
    <name evidence="3" type="ORF">HINF_LOCUS16242</name>
    <name evidence="4" type="ORF">HINF_LOCUS51298</name>
</gene>
<dbReference type="PANTHER" id="PTHR12155">
    <property type="entry name" value="SCHLAFEN"/>
    <property type="match status" value="1"/>
</dbReference>
<accession>A0AA86NXS0</accession>